<evidence type="ECO:0000313" key="3">
    <source>
        <dbReference type="Proteomes" id="UP000436047"/>
    </source>
</evidence>
<dbReference type="AlphaFoldDB" id="A0A6N7W5L3"/>
<dbReference type="Pfam" id="PF20247">
    <property type="entry name" value="DUF6602"/>
    <property type="match status" value="1"/>
</dbReference>
<comment type="caution">
    <text evidence="2">The sequence shown here is derived from an EMBL/GenBank/DDBJ whole genome shotgun (WGS) entry which is preliminary data.</text>
</comment>
<dbReference type="Proteomes" id="UP000436047">
    <property type="component" value="Unassembled WGS sequence"/>
</dbReference>
<name>A0A6N7W5L3_9FIRM</name>
<dbReference type="CDD" id="cd21173">
    <property type="entry name" value="NucC-like"/>
    <property type="match status" value="1"/>
</dbReference>
<evidence type="ECO:0000313" key="2">
    <source>
        <dbReference type="EMBL" id="MSS90521.1"/>
    </source>
</evidence>
<keyword evidence="3" id="KW-1185">Reference proteome</keyword>
<feature type="domain" description="DUF6602" evidence="1">
    <location>
        <begin position="35"/>
        <end position="127"/>
    </location>
</feature>
<proteinExistence type="predicted"/>
<accession>A0A6N7W5L3</accession>
<dbReference type="InterPro" id="IPR046537">
    <property type="entry name" value="DUF6602"/>
</dbReference>
<protein>
    <recommendedName>
        <fullName evidence="1">DUF6602 domain-containing protein</fullName>
    </recommendedName>
</protein>
<evidence type="ECO:0000259" key="1">
    <source>
        <dbReference type="Pfam" id="PF20247"/>
    </source>
</evidence>
<dbReference type="GeneID" id="86055367"/>
<reference evidence="2 3" key="1">
    <citation type="submission" date="2019-08" db="EMBL/GenBank/DDBJ databases">
        <title>In-depth cultivation of the pig gut microbiome towards novel bacterial diversity and tailored functional studies.</title>
        <authorList>
            <person name="Wylensek D."/>
            <person name="Hitch T.C.A."/>
            <person name="Clavel T."/>
        </authorList>
    </citation>
    <scope>NUCLEOTIDE SEQUENCE [LARGE SCALE GENOMIC DNA]</scope>
    <source>
        <strain evidence="2 3">WCA-389-WT-23B</strain>
    </source>
</reference>
<dbReference type="RefSeq" id="WP_154466997.1">
    <property type="nucleotide sequence ID" value="NZ_JAXDZL010000048.1"/>
</dbReference>
<sequence>MNNNGERKNKIIPDIITNYQQLESSIVEQLYMKHALHGTTIGTEREEVWSQVFEAILPKKFVIERSVFIIDSQKNVSHEVDLAIFDETYTPYIFRYGRIKFIPIEAVAAIVECKSQNIKTETIKAWYDSIVKLRTATGSIARLANYIAIGPAPAQQSTRPLRILCSMSENVGKEVIESNMFDFILTAVKRDRTDSHLKITVTEAFRTLKDWYRELNFYQCSQEINTTNINGEKELETISLKDYEILGEKNRQASLLTFNFQLNQLLMLINNPILFPHREYVRMFNQKGENRKNDG</sequence>
<gene>
    <name evidence="2" type="ORF">FYJ45_20235</name>
</gene>
<organism evidence="2 3">
    <name type="scientific">Eisenbergiella porci</name>
    <dbReference type="NCBI Taxonomy" id="2652274"/>
    <lineage>
        <taxon>Bacteria</taxon>
        <taxon>Bacillati</taxon>
        <taxon>Bacillota</taxon>
        <taxon>Clostridia</taxon>
        <taxon>Lachnospirales</taxon>
        <taxon>Lachnospiraceae</taxon>
        <taxon>Eisenbergiella</taxon>
    </lineage>
</organism>
<dbReference type="EMBL" id="VUMI01000040">
    <property type="protein sequence ID" value="MSS90521.1"/>
    <property type="molecule type" value="Genomic_DNA"/>
</dbReference>